<feature type="domain" description="EF-hand" evidence="2">
    <location>
        <begin position="605"/>
        <end position="627"/>
    </location>
</feature>
<dbReference type="PANTHER" id="PTHR40469:SF2">
    <property type="entry name" value="GALACTOSE-BINDING DOMAIN-LIKE SUPERFAMILY PROTEIN"/>
    <property type="match status" value="1"/>
</dbReference>
<dbReference type="EMBL" id="CP001338">
    <property type="protein sequence ID" value="ACL15866.1"/>
    <property type="molecule type" value="Genomic_DNA"/>
</dbReference>
<evidence type="ECO:0000256" key="1">
    <source>
        <dbReference type="ARBA" id="ARBA00022729"/>
    </source>
</evidence>
<dbReference type="CDD" id="cd04080">
    <property type="entry name" value="CBM6_cellulase-like"/>
    <property type="match status" value="1"/>
</dbReference>
<protein>
    <submittedName>
        <fullName evidence="4">Carbohydrate binding family 6</fullName>
    </submittedName>
</protein>
<dbReference type="GeneID" id="33895264"/>
<evidence type="ECO:0000259" key="3">
    <source>
        <dbReference type="PROSITE" id="PS51175"/>
    </source>
</evidence>
<dbReference type="InterPro" id="IPR005084">
    <property type="entry name" value="CBM6"/>
</dbReference>
<dbReference type="Proteomes" id="UP000002457">
    <property type="component" value="Chromosome"/>
</dbReference>
<dbReference type="CAZy" id="CBM6">
    <property type="family name" value="Carbohydrate-Binding Module Family 6"/>
</dbReference>
<dbReference type="PROSITE" id="PS00018">
    <property type="entry name" value="EF_HAND_1"/>
    <property type="match status" value="1"/>
</dbReference>
<feature type="domain" description="CBM6" evidence="3">
    <location>
        <begin position="389"/>
        <end position="549"/>
    </location>
</feature>
<dbReference type="GO" id="GO:0004553">
    <property type="term" value="F:hydrolase activity, hydrolyzing O-glycosyl compounds"/>
    <property type="evidence" value="ECO:0007669"/>
    <property type="project" value="InterPro"/>
</dbReference>
<dbReference type="GO" id="GO:0005509">
    <property type="term" value="F:calcium ion binding"/>
    <property type="evidence" value="ECO:0007669"/>
    <property type="project" value="InterPro"/>
</dbReference>
<dbReference type="HOGENOM" id="CLU_435919_0_0_2"/>
<dbReference type="KEGG" id="mpl:Mpal_0493"/>
<dbReference type="PROSITE" id="PS50222">
    <property type="entry name" value="EF_HAND_2"/>
    <property type="match status" value="1"/>
</dbReference>
<evidence type="ECO:0000313" key="5">
    <source>
        <dbReference type="Proteomes" id="UP000002457"/>
    </source>
</evidence>
<evidence type="ECO:0000259" key="2">
    <source>
        <dbReference type="PROSITE" id="PS50222"/>
    </source>
</evidence>
<dbReference type="Gene3D" id="2.60.120.260">
    <property type="entry name" value="Galactose-binding domain-like"/>
    <property type="match status" value="1"/>
</dbReference>
<dbReference type="InterPro" id="IPR002048">
    <property type="entry name" value="EF_hand_dom"/>
</dbReference>
<dbReference type="Pfam" id="PF03422">
    <property type="entry name" value="CBM_6"/>
    <property type="match status" value="1"/>
</dbReference>
<dbReference type="Pfam" id="PF00404">
    <property type="entry name" value="Dockerin_1"/>
    <property type="match status" value="1"/>
</dbReference>
<dbReference type="RefSeq" id="WP_012617185.1">
    <property type="nucleotide sequence ID" value="NC_011832.1"/>
</dbReference>
<dbReference type="GO" id="GO:0030246">
    <property type="term" value="F:carbohydrate binding"/>
    <property type="evidence" value="ECO:0007669"/>
    <property type="project" value="InterPro"/>
</dbReference>
<gene>
    <name evidence="4" type="ordered locus">Mpal_0493</name>
</gene>
<dbReference type="GO" id="GO:0000272">
    <property type="term" value="P:polysaccharide catabolic process"/>
    <property type="evidence" value="ECO:0007669"/>
    <property type="project" value="InterPro"/>
</dbReference>
<proteinExistence type="predicted"/>
<dbReference type="InterPro" id="IPR006584">
    <property type="entry name" value="Cellulose-bd_IV"/>
</dbReference>
<dbReference type="SUPFAM" id="SSF49785">
    <property type="entry name" value="Galactose-binding domain-like"/>
    <property type="match status" value="1"/>
</dbReference>
<dbReference type="InterPro" id="IPR002105">
    <property type="entry name" value="Dockerin_1_rpt"/>
</dbReference>
<dbReference type="eggNOG" id="arCOG03611">
    <property type="taxonomic scope" value="Archaea"/>
</dbReference>
<dbReference type="AlphaFoldDB" id="B8GKI3"/>
<dbReference type="InterPro" id="IPR008979">
    <property type="entry name" value="Galactose-bd-like_sf"/>
</dbReference>
<evidence type="ECO:0000313" key="4">
    <source>
        <dbReference type="EMBL" id="ACL15866.1"/>
    </source>
</evidence>
<dbReference type="InterPro" id="IPR018247">
    <property type="entry name" value="EF_Hand_1_Ca_BS"/>
</dbReference>
<accession>B8GKI3</accession>
<name>B8GKI3_METPE</name>
<dbReference type="PANTHER" id="PTHR40469">
    <property type="entry name" value="SECRETED GLYCOSYL HYDROLASE"/>
    <property type="match status" value="1"/>
</dbReference>
<sequence length="627" mass="68252" precursor="true">MRYFAVVLLLLLIVPVTADNAYTPGTPRYVVGDVLTISINETVVVAGVQTGGATPIYTTYNVVSRAGRWEIPKYWHGNFQVDEQNLVVNLHAYRVAHADPILVVITDPTITGGDMQYTGLSLAEALAGIAYPVEPAPRETGAGTPLYVTGDILNNTYAPTGGTLIGREYTNNGQIYYRTYDVVKNGDRWEIDSFDYNGFGLPEETLISMGMRRLAHADPHTVIVNDTITNTGDTGWYHLSFAEFLAGEGYGPELWDSPPSQSDQPRYLVGDVLGTDASNTTGQVVARVQWTEGSFPIYTTYDVVKNGDRWEIEKYYNGDLQIDALNVFSRGWHRIDHRDPHFVIVTDLMITPNDLIYGGLSLGEILGGTPGYPFEGVSPTPYKALTIPGRIEAEDYNLGGEGIAYHDTTPGNTGGAYRQDDVDIEANPAEGTPDVGWIRDGEWLTYTVNVTQAGSYTLTARVASPNNDRTVELSIDGVQFPTITIPNTGSFATFTNVTPFMYVDLPPQTPTPGPTGSTVPIPVTLTAGMHVLNLTFSGDGQNINWIEFTKSTVPIGIVPGGTGVPRDLNGDGTYEDVNGNGVLDFNDVVLFFNQMDWIAANEPVAAFDFTGDGKINFNDVVMLFNSL</sequence>
<keyword evidence="1" id="KW-0732">Signal</keyword>
<dbReference type="SMART" id="SM00606">
    <property type="entry name" value="CBD_IV"/>
    <property type="match status" value="1"/>
</dbReference>
<dbReference type="STRING" id="521011.Mpal_0493"/>
<dbReference type="InterPro" id="IPR036439">
    <property type="entry name" value="Dockerin_dom_sf"/>
</dbReference>
<dbReference type="SUPFAM" id="SSF63446">
    <property type="entry name" value="Type I dockerin domain"/>
    <property type="match status" value="1"/>
</dbReference>
<dbReference type="PROSITE" id="PS51175">
    <property type="entry name" value="CBM6"/>
    <property type="match status" value="1"/>
</dbReference>
<organism evidence="4 5">
    <name type="scientific">Methanosphaerula palustris (strain ATCC BAA-1556 / DSM 19958 / E1-9c)</name>
    <dbReference type="NCBI Taxonomy" id="521011"/>
    <lineage>
        <taxon>Archaea</taxon>
        <taxon>Methanobacteriati</taxon>
        <taxon>Methanobacteriota</taxon>
        <taxon>Stenosarchaea group</taxon>
        <taxon>Methanomicrobia</taxon>
        <taxon>Methanomicrobiales</taxon>
        <taxon>Methanoregulaceae</taxon>
        <taxon>Methanosphaerula</taxon>
    </lineage>
</organism>
<dbReference type="CDD" id="cd14254">
    <property type="entry name" value="Dockerin_II"/>
    <property type="match status" value="1"/>
</dbReference>
<keyword evidence="5" id="KW-1185">Reference proteome</keyword>
<reference evidence="4 5" key="1">
    <citation type="journal article" date="2015" name="Genome Announc.">
        <title>Complete Genome Sequence of Methanosphaerula palustris E1-9CT, a Hydrogenotrophic Methanogen Isolated from a Minerotrophic Fen Peatland.</title>
        <authorList>
            <person name="Cadillo-Quiroz H."/>
            <person name="Browne P."/>
            <person name="Kyrpides N."/>
            <person name="Woyke T."/>
            <person name="Goodwin L."/>
            <person name="Detter C."/>
            <person name="Yavitt J.B."/>
            <person name="Zinder S.H."/>
        </authorList>
    </citation>
    <scope>NUCLEOTIDE SEQUENCE [LARGE SCALE GENOMIC DNA]</scope>
    <source>
        <strain evidence="5">ATCC BAA-1556 / DSM 19958 / E1-9c</strain>
    </source>
</reference>
<dbReference type="Gene3D" id="1.10.1330.10">
    <property type="entry name" value="Dockerin domain"/>
    <property type="match status" value="1"/>
</dbReference>